<proteinExistence type="predicted"/>
<feature type="compositionally biased region" description="Low complexity" evidence="1">
    <location>
        <begin position="450"/>
        <end position="461"/>
    </location>
</feature>
<feature type="compositionally biased region" description="Polar residues" evidence="1">
    <location>
        <begin position="773"/>
        <end position="782"/>
    </location>
</feature>
<accession>F4R6K5</accession>
<evidence type="ECO:0000313" key="2">
    <source>
        <dbReference type="EMBL" id="EGG12448.1"/>
    </source>
</evidence>
<dbReference type="GeneID" id="18921434"/>
<protein>
    <submittedName>
        <fullName evidence="2">Uncharacterized protein</fullName>
    </submittedName>
</protein>
<keyword evidence="3" id="KW-1185">Reference proteome</keyword>
<sequence length="1101" mass="122167">MNHSHSNPSDSAFETQMIPTLITGHGNEHETLSDLFEDLEQMVTSPRHLANEGPLGTSVSVNHPTAQTANSRLNLALQCHSLPDQLFLENACPYRTRSTGPTTNDTISANLAHEQAQNSSFGKLHSSDNYFEDQARVSDATHTTSSTPSPNVPVNTTPEHTSHTSHSSSADSQESTQGNQHSTHGASPKQFTPNPPLKYANKAFKTSHRYSHGLINSNNGPPPHRQDSNQTLSSLVHDASICNHLQRSESHFDGSPSAGAWPNQILSPESQLIRSSHKSSPSNQEHVEMSLNTAHDKNQSSPGESGQSSINYLPVPGLYSSESRRNSPSPCPSRQSSRMSSCSANDFQHNPRRAATSNYEHPPLAIPSRSSSNHLRPPQAQSNISQQYQFHSASLTSHSQPRPPSRTSVYSSESQKNQPSLESGQTSIYHRPAPILYASESQRNSPSPCPSRRSSRMSSCSANDFQRNPRHAATSNYEHPPLAIPSWSLSNHLQQSNNRPDLREIGLDGRQDTGNQRCGDSQIYSHVQNTTRDHHSSTQAFASNSAPLFSNQFDDPSLAYPQDSTRQNIGPPPLNGDHPLSCYSAVPNSSPSGYFRPHASQSNHLPALNVQQEFISRPKGIPKHQECHVSLNQIQPGLPRGNQVYDDARHYAQTTHSRIHHDERAQNYTPTYHSHLPQPLSEDQTRDHTSQLPNPPNAHAFVHAPPPAPQNANVNSWDGFQFEFGGNPVSNFITPLANPVPPQFFNVPSIDEPSRPSQTQSQMICPAFQQHQPQPTVATSGSHVRPSSRIRQYPMTMASATTSVADMPRVRHPRNQTADVDLTREEEAMNQQEAMSEDEPMDEDESMNEDEVMEIDEEDQEDEAEKDDEADDDEQDQDTDVSDVDGDFDLAESRKYQNRQSARRAQKTLARHDAVRFEKLAKTPLECTQYKRLTIAIHNYNNLLLGIVRKGKGRKGNRLLPAPPSDKEYSTWDQRKADRWRIVDRSMKEACRHYLFKHPRAQNAQLAKVADHAAEVAISAIPPVKFSSLVALRNSGVRLSALKKCSQDFLPGKQGPPYWQTGIWTTSSLLALDHAPIKHEQTSIHVCPGTAKISFPSSTRQ</sequence>
<dbReference type="AlphaFoldDB" id="F4R6K5"/>
<feature type="compositionally biased region" description="Acidic residues" evidence="1">
    <location>
        <begin position="835"/>
        <end position="890"/>
    </location>
</feature>
<dbReference type="VEuPathDB" id="FungiDB:MELLADRAFT_101664"/>
<feature type="compositionally biased region" description="Low complexity" evidence="1">
    <location>
        <begin position="143"/>
        <end position="176"/>
    </location>
</feature>
<feature type="region of interest" description="Disordered" evidence="1">
    <location>
        <begin position="669"/>
        <end position="711"/>
    </location>
</feature>
<feature type="region of interest" description="Disordered" evidence="1">
    <location>
        <begin position="211"/>
        <end position="230"/>
    </location>
</feature>
<feature type="compositionally biased region" description="Low complexity" evidence="1">
    <location>
        <begin position="326"/>
        <end position="343"/>
    </location>
</feature>
<dbReference type="HOGENOM" id="CLU_283149_0_0_1"/>
<feature type="region of interest" description="Disordered" evidence="1">
    <location>
        <begin position="136"/>
        <end position="199"/>
    </location>
</feature>
<dbReference type="eggNOG" id="ENOG502QQDI">
    <property type="taxonomic scope" value="Eukaryota"/>
</dbReference>
<name>F4R6K5_MELLP</name>
<dbReference type="EMBL" id="GL883091">
    <property type="protein sequence ID" value="EGG12448.1"/>
    <property type="molecule type" value="Genomic_DNA"/>
</dbReference>
<dbReference type="KEGG" id="mlr:MELLADRAFT_101664"/>
<feature type="region of interest" description="Disordered" evidence="1">
    <location>
        <begin position="294"/>
        <end position="479"/>
    </location>
</feature>
<dbReference type="InParanoid" id="F4R6K5"/>
<feature type="compositionally biased region" description="Polar residues" evidence="1">
    <location>
        <begin position="299"/>
        <end position="311"/>
    </location>
</feature>
<reference evidence="3" key="1">
    <citation type="journal article" date="2011" name="Proc. Natl. Acad. Sci. U.S.A.">
        <title>Obligate biotrophy features unraveled by the genomic analysis of rust fungi.</title>
        <authorList>
            <person name="Duplessis S."/>
            <person name="Cuomo C.A."/>
            <person name="Lin Y.-C."/>
            <person name="Aerts A."/>
            <person name="Tisserant E."/>
            <person name="Veneault-Fourrey C."/>
            <person name="Joly D.L."/>
            <person name="Hacquard S."/>
            <person name="Amselem J."/>
            <person name="Cantarel B.L."/>
            <person name="Chiu R."/>
            <person name="Coutinho P.M."/>
            <person name="Feau N."/>
            <person name="Field M."/>
            <person name="Frey P."/>
            <person name="Gelhaye E."/>
            <person name="Goldberg J."/>
            <person name="Grabherr M.G."/>
            <person name="Kodira C.D."/>
            <person name="Kohler A."/>
            <person name="Kuees U."/>
            <person name="Lindquist E.A."/>
            <person name="Lucas S.M."/>
            <person name="Mago R."/>
            <person name="Mauceli E."/>
            <person name="Morin E."/>
            <person name="Murat C."/>
            <person name="Pangilinan J.L."/>
            <person name="Park R."/>
            <person name="Pearson M."/>
            <person name="Quesneville H."/>
            <person name="Rouhier N."/>
            <person name="Sakthikumar S."/>
            <person name="Salamov A.A."/>
            <person name="Schmutz J."/>
            <person name="Selles B."/>
            <person name="Shapiro H."/>
            <person name="Tanguay P."/>
            <person name="Tuskan G.A."/>
            <person name="Henrissat B."/>
            <person name="Van de Peer Y."/>
            <person name="Rouze P."/>
            <person name="Ellis J.G."/>
            <person name="Dodds P.N."/>
            <person name="Schein J.E."/>
            <person name="Zhong S."/>
            <person name="Hamelin R.C."/>
            <person name="Grigoriev I.V."/>
            <person name="Szabo L.J."/>
            <person name="Martin F."/>
        </authorList>
    </citation>
    <scope>NUCLEOTIDE SEQUENCE [LARGE SCALE GENOMIC DNA]</scope>
    <source>
        <strain evidence="3">98AG31 / pathotype 3-4-7</strain>
    </source>
</reference>
<feature type="region of interest" description="Disordered" evidence="1">
    <location>
        <begin position="492"/>
        <end position="518"/>
    </location>
</feature>
<dbReference type="Proteomes" id="UP000001072">
    <property type="component" value="Unassembled WGS sequence"/>
</dbReference>
<evidence type="ECO:0000313" key="3">
    <source>
        <dbReference type="Proteomes" id="UP000001072"/>
    </source>
</evidence>
<gene>
    <name evidence="2" type="ORF">MELLADRAFT_101664</name>
</gene>
<feature type="compositionally biased region" description="Basic and acidic residues" evidence="1">
    <location>
        <begin position="500"/>
        <end position="511"/>
    </location>
</feature>
<organism evidence="3">
    <name type="scientific">Melampsora larici-populina (strain 98AG31 / pathotype 3-4-7)</name>
    <name type="common">Poplar leaf rust fungus</name>
    <dbReference type="NCBI Taxonomy" id="747676"/>
    <lineage>
        <taxon>Eukaryota</taxon>
        <taxon>Fungi</taxon>
        <taxon>Dikarya</taxon>
        <taxon>Basidiomycota</taxon>
        <taxon>Pucciniomycotina</taxon>
        <taxon>Pucciniomycetes</taxon>
        <taxon>Pucciniales</taxon>
        <taxon>Melampsoraceae</taxon>
        <taxon>Melampsora</taxon>
    </lineage>
</organism>
<feature type="compositionally biased region" description="Polar residues" evidence="1">
    <location>
        <begin position="368"/>
        <end position="428"/>
    </location>
</feature>
<dbReference type="RefSeq" id="XP_007404823.1">
    <property type="nucleotide sequence ID" value="XM_007404761.1"/>
</dbReference>
<evidence type="ECO:0000256" key="1">
    <source>
        <dbReference type="SAM" id="MobiDB-lite"/>
    </source>
</evidence>
<feature type="region of interest" description="Disordered" evidence="1">
    <location>
        <begin position="773"/>
        <end position="909"/>
    </location>
</feature>
<feature type="compositionally biased region" description="Polar residues" evidence="1">
    <location>
        <begin position="177"/>
        <end position="192"/>
    </location>
</feature>